<dbReference type="SUPFAM" id="SSF52540">
    <property type="entry name" value="P-loop containing nucleoside triphosphate hydrolases"/>
    <property type="match status" value="1"/>
</dbReference>
<dbReference type="PANTHER" id="PTHR21529">
    <property type="entry name" value="MAMMARY TURMOR VIRUS RECEPTOR HOMOLOG 1, 2 MTVR1, 2"/>
    <property type="match status" value="1"/>
</dbReference>
<reference evidence="1" key="1">
    <citation type="submission" date="2021-06" db="EMBL/GenBank/DDBJ databases">
        <authorList>
            <person name="Kallberg Y."/>
            <person name="Tangrot J."/>
            <person name="Rosling A."/>
        </authorList>
    </citation>
    <scope>NUCLEOTIDE SEQUENCE</scope>
    <source>
        <strain evidence="1">FL130A</strain>
    </source>
</reference>
<name>A0A9N9EEG8_9GLOM</name>
<accession>A0A9N9EEG8</accession>
<keyword evidence="2" id="KW-1185">Reference proteome</keyword>
<comment type="caution">
    <text evidence="1">The sequence shown here is derived from an EMBL/GenBank/DDBJ whole genome shotgun (WGS) entry which is preliminary data.</text>
</comment>
<dbReference type="InterPro" id="IPR027417">
    <property type="entry name" value="P-loop_NTPase"/>
</dbReference>
<dbReference type="InterPro" id="IPR039904">
    <property type="entry name" value="TRANK1"/>
</dbReference>
<organism evidence="1 2">
    <name type="scientific">Ambispora leptoticha</name>
    <dbReference type="NCBI Taxonomy" id="144679"/>
    <lineage>
        <taxon>Eukaryota</taxon>
        <taxon>Fungi</taxon>
        <taxon>Fungi incertae sedis</taxon>
        <taxon>Mucoromycota</taxon>
        <taxon>Glomeromycotina</taxon>
        <taxon>Glomeromycetes</taxon>
        <taxon>Archaeosporales</taxon>
        <taxon>Ambisporaceae</taxon>
        <taxon>Ambispora</taxon>
    </lineage>
</organism>
<dbReference type="EMBL" id="CAJVPS010012813">
    <property type="protein sequence ID" value="CAG8673474.1"/>
    <property type="molecule type" value="Genomic_DNA"/>
</dbReference>
<dbReference type="OrthoDB" id="2435973at2759"/>
<evidence type="ECO:0000313" key="2">
    <source>
        <dbReference type="Proteomes" id="UP000789508"/>
    </source>
</evidence>
<sequence>MEDNSLIELFEELAGSENDEKKLHVLMKRCCTASSNELEDFINELSELSCCSFELYIPILNAFLSQLLEYSRGSTLLTKYTTVFQKFPSLLINHVIMQNFHQCDIPGFGELFDHCLELLWYQNNKITIQTTKDILDKILDSDSILRVLVSGSHGRHCLKRVISELKINNRITEKGKLLKAVDMVAAVVEECSEHKNISPWLSEALSVYKACSALLDKFSRLNERLCDNDEQHFTLLGMSAPKKSSDVPHYMHALEQQKLNSFQALIKFSPCLSCQKQALFRFSPDRYVGEEPTNFNRTVFRLPFEFDKDDKLGPWNILISEEAIKDMAHFEIPQNLLKIKAVLKKLGNISFGAWDKLELKLIIPSLSIHVYETELHDHNGLKILWQVDYSPFINNYPFRQLVKVWAITTNQERIDKLLEYLGMLHQVYTICRCNIQQIGRDDIILQKNYEEKLKSTEKEPCSCQIDDEILLEIHKMLVASKFIPLSKRLLKPLVMQRTDFTFQVSEVEYDIINNHNSAIIIGRSGTGKTTCIMYRLIASYLNNSYYTYGEMPIIHKRQVFITVSHHLCRRIKACFKRLQKSAALAERKMSEVQFYEYAKRKEEDFDNDLDDINMIEEDEDNDLNDIPNSFSLLTKDHFPLFITYEKFTKMIEGTYGIDAQ</sequence>
<gene>
    <name evidence="1" type="ORF">ALEPTO_LOCUS10667</name>
</gene>
<dbReference type="PANTHER" id="PTHR21529:SF4">
    <property type="entry name" value="TPR AND ANKYRIN REPEAT-CONTAINING PROTEIN 1"/>
    <property type="match status" value="1"/>
</dbReference>
<proteinExistence type="predicted"/>
<evidence type="ECO:0000313" key="1">
    <source>
        <dbReference type="EMBL" id="CAG8673474.1"/>
    </source>
</evidence>
<dbReference type="Proteomes" id="UP000789508">
    <property type="component" value="Unassembled WGS sequence"/>
</dbReference>
<dbReference type="AlphaFoldDB" id="A0A9N9EEG8"/>
<protein>
    <submittedName>
        <fullName evidence="1">14520_t:CDS:1</fullName>
    </submittedName>
</protein>
<feature type="non-terminal residue" evidence="1">
    <location>
        <position position="660"/>
    </location>
</feature>